<dbReference type="RefSeq" id="WP_186411559.1">
    <property type="nucleotide sequence ID" value="NZ_FLQY01000246.1"/>
</dbReference>
<gene>
    <name evidence="1" type="ORF">PROAA_320033</name>
</gene>
<dbReference type="AlphaFoldDB" id="A0A1A8XXH7"/>
<dbReference type="Proteomes" id="UP000199600">
    <property type="component" value="Unassembled WGS sequence"/>
</dbReference>
<dbReference type="Gene3D" id="3.40.50.2000">
    <property type="entry name" value="Glycogen Phosphorylase B"/>
    <property type="match status" value="2"/>
</dbReference>
<reference evidence="1 2" key="1">
    <citation type="submission" date="2016-06" db="EMBL/GenBank/DDBJ databases">
        <authorList>
            <person name="Kjaerup R.B."/>
            <person name="Dalgaard T.S."/>
            <person name="Juul-Madsen H.R."/>
        </authorList>
    </citation>
    <scope>NUCLEOTIDE SEQUENCE [LARGE SCALE GENOMIC DNA]</scope>
    <source>
        <strain evidence="1">2</strain>
    </source>
</reference>
<dbReference type="EMBL" id="FLQY01000246">
    <property type="protein sequence ID" value="SBT09352.1"/>
    <property type="molecule type" value="Genomic_DNA"/>
</dbReference>
<protein>
    <recommendedName>
        <fullName evidence="3">Glycosyltransferase subfamily 4-like N-terminal domain-containing protein</fullName>
    </recommendedName>
</protein>
<dbReference type="SUPFAM" id="SSF53756">
    <property type="entry name" value="UDP-Glycosyltransferase/glycogen phosphorylase"/>
    <property type="match status" value="1"/>
</dbReference>
<organism evidence="1 2">
    <name type="scientific">Candidatus Propionivibrio aalborgensis</name>
    <dbReference type="NCBI Taxonomy" id="1860101"/>
    <lineage>
        <taxon>Bacteria</taxon>
        <taxon>Pseudomonadati</taxon>
        <taxon>Pseudomonadota</taxon>
        <taxon>Betaproteobacteria</taxon>
        <taxon>Rhodocyclales</taxon>
        <taxon>Rhodocyclaceae</taxon>
        <taxon>Propionivibrio</taxon>
    </lineage>
</organism>
<keyword evidence="2" id="KW-1185">Reference proteome</keyword>
<sequence>MAAKPKVLFLLFEGLAATVVESQVLATVRMLQARRVAEFEVWAFACLAALMQSSRSRLGAAERLAQAPVLLYRAVRPLSPLAYAINVLLFAWRLFPRRRDFTHIHARTDYSAAVAGPVARLFGIELIWDCRGDSTAEVEERIAGRRGWFGLLVQLRVRELRGYTRVAARCCSGALFVTEELHDRYRELVGDKPVEIVPCAAHEELFFFDPKLRAATRGHLGYAAGETVYVYSGSLTEYQGFGDTVAFFAEAYDKDSRSRLLVLTPALVAAQRELARLPQGSFQVHACALGEVNAYLNAADVGFLLRQPLRTNRVAAPTKFAEYGLAGLAVVTSEAVPYAMRIATAVGNLVTVEGGCLRLPSLDRLSVAGRFAASLGRSNFTENYRRIYAPHSDSRSNS</sequence>
<evidence type="ECO:0000313" key="1">
    <source>
        <dbReference type="EMBL" id="SBT09352.1"/>
    </source>
</evidence>
<evidence type="ECO:0000313" key="2">
    <source>
        <dbReference type="Proteomes" id="UP000199600"/>
    </source>
</evidence>
<name>A0A1A8XXH7_9RHOO</name>
<accession>A0A1A8XXH7</accession>
<proteinExistence type="predicted"/>
<evidence type="ECO:0008006" key="3">
    <source>
        <dbReference type="Google" id="ProtNLM"/>
    </source>
</evidence>